<comment type="caution">
    <text evidence="2">The sequence shown here is derived from an EMBL/GenBank/DDBJ whole genome shotgun (WGS) entry which is preliminary data.</text>
</comment>
<organism evidence="2 3">
    <name type="scientific">Marinomonas piezotolerans</name>
    <dbReference type="NCBI Taxonomy" id="2213058"/>
    <lineage>
        <taxon>Bacteria</taxon>
        <taxon>Pseudomonadati</taxon>
        <taxon>Pseudomonadota</taxon>
        <taxon>Gammaproteobacteria</taxon>
        <taxon>Oceanospirillales</taxon>
        <taxon>Oceanospirillaceae</taxon>
        <taxon>Marinomonas</taxon>
    </lineage>
</organism>
<evidence type="ECO:0000313" key="2">
    <source>
        <dbReference type="EMBL" id="RDL44602.1"/>
    </source>
</evidence>
<evidence type="ECO:0000313" key="3">
    <source>
        <dbReference type="Proteomes" id="UP000254326"/>
    </source>
</evidence>
<reference evidence="2 3" key="1">
    <citation type="submission" date="2018-06" db="EMBL/GenBank/DDBJ databases">
        <title>Marinomonas sp. YLB-05 draft genome sequence.</title>
        <authorList>
            <person name="Yu L."/>
            <person name="Tang X."/>
        </authorList>
    </citation>
    <scope>NUCLEOTIDE SEQUENCE [LARGE SCALE GENOMIC DNA]</scope>
    <source>
        <strain evidence="2 3">YLB-05</strain>
    </source>
</reference>
<keyword evidence="3" id="KW-1185">Reference proteome</keyword>
<dbReference type="RefSeq" id="WP_115467865.1">
    <property type="nucleotide sequence ID" value="NZ_QKRA01000003.1"/>
</dbReference>
<dbReference type="Proteomes" id="UP000254326">
    <property type="component" value="Unassembled WGS sequence"/>
</dbReference>
<feature type="signal peptide" evidence="1">
    <location>
        <begin position="1"/>
        <end position="21"/>
    </location>
</feature>
<dbReference type="EMBL" id="QKRA01000003">
    <property type="protein sequence ID" value="RDL44602.1"/>
    <property type="molecule type" value="Genomic_DNA"/>
</dbReference>
<accession>A0A370U9Z5</accession>
<feature type="chain" id="PRO_5016612593" description="Carboxypeptidase regulatory-like domain-containing protein" evidence="1">
    <location>
        <begin position="22"/>
        <end position="168"/>
    </location>
</feature>
<protein>
    <recommendedName>
        <fullName evidence="4">Carboxypeptidase regulatory-like domain-containing protein</fullName>
    </recommendedName>
</protein>
<gene>
    <name evidence="2" type="ORF">DN730_09445</name>
</gene>
<name>A0A370U9Z5_9GAMM</name>
<keyword evidence="1" id="KW-0732">Signal</keyword>
<evidence type="ECO:0000256" key="1">
    <source>
        <dbReference type="SAM" id="SignalP"/>
    </source>
</evidence>
<evidence type="ECO:0008006" key="4">
    <source>
        <dbReference type="Google" id="ProtNLM"/>
    </source>
</evidence>
<dbReference type="SUPFAM" id="SSF117074">
    <property type="entry name" value="Hypothetical protein PA1324"/>
    <property type="match status" value="1"/>
</dbReference>
<proteinExistence type="predicted"/>
<dbReference type="PROSITE" id="PS51257">
    <property type="entry name" value="PROKAR_LIPOPROTEIN"/>
    <property type="match status" value="1"/>
</dbReference>
<dbReference type="OrthoDB" id="5697523at2"/>
<dbReference type="AlphaFoldDB" id="A0A370U9Z5"/>
<sequence>MNFKRKALSTFVGLATLGLVACGGESGSQDSGADNSTSFTGLVVDGRVAGGKVWADMNNNYKIDDFEPYAYTDSDGYYSYNPLTNVNYCALPVISDEYQRYCLIYGSSLDAIVIRVKGGTDLSTGERLKGIMAMSTNISSSSQISSTPLVLSPITTLLSTTTDTTQQV</sequence>